<evidence type="ECO:0000256" key="1">
    <source>
        <dbReference type="SAM" id="Phobius"/>
    </source>
</evidence>
<dbReference type="Gene3D" id="3.30.420.10">
    <property type="entry name" value="Ribonuclease H-like superfamily/Ribonuclease H"/>
    <property type="match status" value="1"/>
</dbReference>
<organism evidence="2 3">
    <name type="scientific">Trichonephila clavipes</name>
    <name type="common">Golden silk orbweaver</name>
    <name type="synonym">Nephila clavipes</name>
    <dbReference type="NCBI Taxonomy" id="2585209"/>
    <lineage>
        <taxon>Eukaryota</taxon>
        <taxon>Metazoa</taxon>
        <taxon>Ecdysozoa</taxon>
        <taxon>Arthropoda</taxon>
        <taxon>Chelicerata</taxon>
        <taxon>Arachnida</taxon>
        <taxon>Araneae</taxon>
        <taxon>Araneomorphae</taxon>
        <taxon>Entelegynae</taxon>
        <taxon>Araneoidea</taxon>
        <taxon>Nephilidae</taxon>
        <taxon>Trichonephila</taxon>
    </lineage>
</organism>
<keyword evidence="1" id="KW-1133">Transmembrane helix</keyword>
<gene>
    <name evidence="2" type="primary">NCL1_11945</name>
    <name evidence="2" type="ORF">TNCV_3751171</name>
</gene>
<dbReference type="InterPro" id="IPR036397">
    <property type="entry name" value="RNaseH_sf"/>
</dbReference>
<name>A0A8X6R7F5_TRICX</name>
<accession>A0A8X6R7F5</accession>
<dbReference type="GO" id="GO:0003676">
    <property type="term" value="F:nucleic acid binding"/>
    <property type="evidence" value="ECO:0007669"/>
    <property type="project" value="InterPro"/>
</dbReference>
<dbReference type="AlphaFoldDB" id="A0A8X6R7F5"/>
<dbReference type="EMBL" id="BMAU01021014">
    <property type="protein sequence ID" value="GFX86844.1"/>
    <property type="molecule type" value="Genomic_DNA"/>
</dbReference>
<dbReference type="Proteomes" id="UP000887159">
    <property type="component" value="Unassembled WGS sequence"/>
</dbReference>
<evidence type="ECO:0000313" key="3">
    <source>
        <dbReference type="Proteomes" id="UP000887159"/>
    </source>
</evidence>
<protein>
    <recommendedName>
        <fullName evidence="4">Tc1-like transposase DDE domain-containing protein</fullName>
    </recommendedName>
</protein>
<sequence length="137" mass="15765">MFFTHQIELLPWHACSPDLSLIENVWSMLAQRLARDTPSTATPDQLWQHVEAIWTAVPQGYIQSLFVSMPRRVAAVIANNGGYTNIRFFLTFRRGCKFNRLIFVQHVICQINFAVIPLVFLGVAFVWDSSVQQRIQT</sequence>
<comment type="caution">
    <text evidence="2">The sequence shown here is derived from an EMBL/GenBank/DDBJ whole genome shotgun (WGS) entry which is preliminary data.</text>
</comment>
<feature type="transmembrane region" description="Helical" evidence="1">
    <location>
        <begin position="101"/>
        <end position="127"/>
    </location>
</feature>
<reference evidence="2" key="1">
    <citation type="submission" date="2020-08" db="EMBL/GenBank/DDBJ databases">
        <title>Multicomponent nature underlies the extraordinary mechanical properties of spider dragline silk.</title>
        <authorList>
            <person name="Kono N."/>
            <person name="Nakamura H."/>
            <person name="Mori M."/>
            <person name="Yoshida Y."/>
            <person name="Ohtoshi R."/>
            <person name="Malay A.D."/>
            <person name="Moran D.A.P."/>
            <person name="Tomita M."/>
            <person name="Numata K."/>
            <person name="Arakawa K."/>
        </authorList>
    </citation>
    <scope>NUCLEOTIDE SEQUENCE</scope>
</reference>
<keyword evidence="3" id="KW-1185">Reference proteome</keyword>
<keyword evidence="1" id="KW-0812">Transmembrane</keyword>
<evidence type="ECO:0008006" key="4">
    <source>
        <dbReference type="Google" id="ProtNLM"/>
    </source>
</evidence>
<proteinExistence type="predicted"/>
<evidence type="ECO:0000313" key="2">
    <source>
        <dbReference type="EMBL" id="GFX86844.1"/>
    </source>
</evidence>
<keyword evidence="1" id="KW-0472">Membrane</keyword>